<dbReference type="AlphaFoldDB" id="A0A815K6N8"/>
<comment type="similarity">
    <text evidence="2">Belongs to the Mediator complex subunit 16 family.</text>
</comment>
<dbReference type="Pfam" id="PF20718">
    <property type="entry name" value="Med16_bridge"/>
    <property type="match status" value="1"/>
</dbReference>
<keyword evidence="13" id="KW-1185">Reference proteome</keyword>
<evidence type="ECO:0000256" key="5">
    <source>
        <dbReference type="ARBA" id="ARBA00023015"/>
    </source>
</evidence>
<feature type="domain" description="Mediator of RNA polymerase II transcription subunit 16 central helical bridge" evidence="10">
    <location>
        <begin position="442"/>
        <end position="632"/>
    </location>
</feature>
<evidence type="ECO:0000256" key="3">
    <source>
        <dbReference type="ARBA" id="ARBA00022574"/>
    </source>
</evidence>
<dbReference type="InterPro" id="IPR048616">
    <property type="entry name" value="MED16_bridge"/>
</dbReference>
<keyword evidence="5" id="KW-0805">Transcription regulation</keyword>
<evidence type="ECO:0000256" key="9">
    <source>
        <dbReference type="SAM" id="MobiDB-lite"/>
    </source>
</evidence>
<dbReference type="EMBL" id="CAJNOI010000187">
    <property type="protein sequence ID" value="CAF1168706.1"/>
    <property type="molecule type" value="Genomic_DNA"/>
</dbReference>
<dbReference type="SUPFAM" id="SSF82171">
    <property type="entry name" value="DPP6 N-terminal domain-like"/>
    <property type="match status" value="1"/>
</dbReference>
<dbReference type="PANTHER" id="PTHR13224:SF6">
    <property type="entry name" value="MEDIATOR OF RNA POLYMERASE II TRANSCRIPTION SUBUNIT 16"/>
    <property type="match status" value="1"/>
</dbReference>
<name>A0A815K6N8_9BILA</name>
<keyword evidence="8" id="KW-0539">Nucleus</keyword>
<feature type="region of interest" description="Disordered" evidence="9">
    <location>
        <begin position="658"/>
        <end position="678"/>
    </location>
</feature>
<dbReference type="GO" id="GO:0045893">
    <property type="term" value="P:positive regulation of DNA-templated transcription"/>
    <property type="evidence" value="ECO:0007669"/>
    <property type="project" value="TreeGrafter"/>
</dbReference>
<keyword evidence="3" id="KW-0853">WD repeat</keyword>
<gene>
    <name evidence="11" type="ORF">BJG266_LOCUS25068</name>
    <name evidence="12" type="ORF">QVE165_LOCUS36088</name>
</gene>
<evidence type="ECO:0000313" key="13">
    <source>
        <dbReference type="Proteomes" id="UP000663832"/>
    </source>
</evidence>
<sequence length="874" mass="100561">MEIVYAVDVKMNNDGEDFERVLAMDISCTNILACSCYYLFASNKLKYSPHLVSTPLQQAAKSSFCVYICSLEQPWHFGLIATSYVPIVHLTWSLDGTHLLICNQTGVCRIFKMKNGCINTMDNVYQYETNEDILSAKYIFHKESIIVNLDRKDSLFYGKEDRQSSMLSYALNSGSFVCVTTSGTVHTLPLNRSLPPYRYFLSQHDPLNVSLCDISPTDKGFNVILGERAQGALVHFFVVHYETLEPKLSYISCRRRGFRIPSCYGTLESLAYFQRNGTDCILTRMTSFSGDIIDLYEYNLEQEEWISITLLNSPQARITSITLSPSQLLIKDNEYQGQFGRQILVALSDGSMLIYDKVNLKCKEQCFPMNNSEIFTQSQVNQPEYFVRIQHTDSGSCCLGITQSGIVVLLRTINLDHASSPSMLHVLVHLFEQYIAQIFYPCDIWDILCLISNSNYDNLIINELVDQLVSRYDEQTIELKRNYFVRFKQCLYHLHRLACPFSMDSCEHLTSLLVYHILLIVRDYLRLFIYEPTNRNFADSAQEILQQSSFIQNIDIKRIKYLGDQPITSDSTTIDPRHYQLISFTSLVNWILDIIFYLIGYLQLQQMPQWLTCKHFFNDARQLQWLREFIIYFYILNKMNKIPYSKIAHIQPVSQTVQTSQDSQQQQQQQQQSTNQNTQKDLLKDIYNSLSKLTQRIETQKSSVFDESLLEDFSVLDIEMLQSKADGMFPKPYPFLIQNSRLPQTFIRGQVPAFAAHLYGSPVTADVLGSNQSLSTSSSYSSTLLNDDNLQDVKFDIITLNKMSLSSSPTFRRCLRCSNFSRVLKNKPYPLLTYRLDNRCLCGGLFLFYTRSSSLASNNNNNNTNETSTATTTR</sequence>
<dbReference type="Proteomes" id="UP000663832">
    <property type="component" value="Unassembled WGS sequence"/>
</dbReference>
<evidence type="ECO:0000313" key="12">
    <source>
        <dbReference type="EMBL" id="CAF1388810.1"/>
    </source>
</evidence>
<dbReference type="EMBL" id="CAJNOM010000358">
    <property type="protein sequence ID" value="CAF1388810.1"/>
    <property type="molecule type" value="Genomic_DNA"/>
</dbReference>
<reference evidence="12" key="1">
    <citation type="submission" date="2021-02" db="EMBL/GenBank/DDBJ databases">
        <authorList>
            <person name="Nowell W R."/>
        </authorList>
    </citation>
    <scope>NUCLEOTIDE SEQUENCE</scope>
</reference>
<accession>A0A815K6N8</accession>
<protein>
    <recommendedName>
        <fullName evidence="10">Mediator of RNA polymerase II transcription subunit 16 central helical bridge domain-containing protein</fullName>
    </recommendedName>
</protein>
<keyword evidence="4" id="KW-0677">Repeat</keyword>
<dbReference type="InterPro" id="IPR048338">
    <property type="entry name" value="Mediator_Med16"/>
</dbReference>
<evidence type="ECO:0000256" key="8">
    <source>
        <dbReference type="ARBA" id="ARBA00023242"/>
    </source>
</evidence>
<evidence type="ECO:0000256" key="6">
    <source>
        <dbReference type="ARBA" id="ARBA00023159"/>
    </source>
</evidence>
<keyword evidence="7" id="KW-0804">Transcription</keyword>
<comment type="subcellular location">
    <subcellularLocation>
        <location evidence="1">Nucleus</location>
    </subcellularLocation>
</comment>
<dbReference type="OrthoDB" id="10018574at2759"/>
<evidence type="ECO:0000256" key="4">
    <source>
        <dbReference type="ARBA" id="ARBA00022737"/>
    </source>
</evidence>
<evidence type="ECO:0000259" key="10">
    <source>
        <dbReference type="Pfam" id="PF20718"/>
    </source>
</evidence>
<comment type="caution">
    <text evidence="12">The sequence shown here is derived from an EMBL/GenBank/DDBJ whole genome shotgun (WGS) entry which is preliminary data.</text>
</comment>
<evidence type="ECO:0000313" key="11">
    <source>
        <dbReference type="EMBL" id="CAF1168706.1"/>
    </source>
</evidence>
<keyword evidence="6" id="KW-0010">Activator</keyword>
<dbReference type="PANTHER" id="PTHR13224">
    <property type="entry name" value="THYROID HORMONE RECEPTOR-ASSOCIATED PROTEIN-RELATED"/>
    <property type="match status" value="1"/>
</dbReference>
<proteinExistence type="inferred from homology"/>
<evidence type="ECO:0000256" key="7">
    <source>
        <dbReference type="ARBA" id="ARBA00023163"/>
    </source>
</evidence>
<dbReference type="GO" id="GO:0016592">
    <property type="term" value="C:mediator complex"/>
    <property type="evidence" value="ECO:0007669"/>
    <property type="project" value="TreeGrafter"/>
</dbReference>
<organism evidence="12 13">
    <name type="scientific">Adineta steineri</name>
    <dbReference type="NCBI Taxonomy" id="433720"/>
    <lineage>
        <taxon>Eukaryota</taxon>
        <taxon>Metazoa</taxon>
        <taxon>Spiralia</taxon>
        <taxon>Gnathifera</taxon>
        <taxon>Rotifera</taxon>
        <taxon>Eurotatoria</taxon>
        <taxon>Bdelloidea</taxon>
        <taxon>Adinetida</taxon>
        <taxon>Adinetidae</taxon>
        <taxon>Adineta</taxon>
    </lineage>
</organism>
<dbReference type="Proteomes" id="UP000663877">
    <property type="component" value="Unassembled WGS sequence"/>
</dbReference>
<evidence type="ECO:0000256" key="2">
    <source>
        <dbReference type="ARBA" id="ARBA00006543"/>
    </source>
</evidence>
<evidence type="ECO:0000256" key="1">
    <source>
        <dbReference type="ARBA" id="ARBA00004123"/>
    </source>
</evidence>